<reference evidence="1" key="1">
    <citation type="journal article" date="2018" name="PLoS Negl. Trop. Dis.">
        <title>An insight into the salivary gland and fat body transcriptome of Panstrongylus lignarius (Hemiptera: Heteroptera), the main vector of Chagas disease in Peru.</title>
        <authorList>
            <person name="Nevoa J.C."/>
            <person name="Mendes M.T."/>
            <person name="da Silva M.V."/>
            <person name="Soares S.C."/>
            <person name="Oliveira C.J.F."/>
            <person name="Ribeiro J.M.C."/>
        </authorList>
    </citation>
    <scope>NUCLEOTIDE SEQUENCE</scope>
</reference>
<evidence type="ECO:0000313" key="1">
    <source>
        <dbReference type="EMBL" id="JAW14627.1"/>
    </source>
</evidence>
<protein>
    <submittedName>
        <fullName evidence="1">Putative secreted protein</fullName>
    </submittedName>
</protein>
<name>A0A224XQ53_9HEMI</name>
<sequence>MWKTLGLGLSLLAGKISFLISSILSSDSFCSFTFSFVLKERQLLLSLASGAYACPLGSYSLVTSNTVHLPDNGLKRPLERDKQRATTLPGLEPECQSAVLPLNFYYYNFI</sequence>
<organism evidence="1">
    <name type="scientific">Panstrongylus lignarius</name>
    <dbReference type="NCBI Taxonomy" id="156445"/>
    <lineage>
        <taxon>Eukaryota</taxon>
        <taxon>Metazoa</taxon>
        <taxon>Ecdysozoa</taxon>
        <taxon>Arthropoda</taxon>
        <taxon>Hexapoda</taxon>
        <taxon>Insecta</taxon>
        <taxon>Pterygota</taxon>
        <taxon>Neoptera</taxon>
        <taxon>Paraneoptera</taxon>
        <taxon>Hemiptera</taxon>
        <taxon>Heteroptera</taxon>
        <taxon>Panheteroptera</taxon>
        <taxon>Cimicomorpha</taxon>
        <taxon>Reduviidae</taxon>
        <taxon>Triatominae</taxon>
        <taxon>Panstrongylus</taxon>
    </lineage>
</organism>
<proteinExistence type="predicted"/>
<dbReference type="EMBL" id="GFTR01001799">
    <property type="protein sequence ID" value="JAW14627.1"/>
    <property type="molecule type" value="Transcribed_RNA"/>
</dbReference>
<dbReference type="AlphaFoldDB" id="A0A224XQ53"/>
<accession>A0A224XQ53</accession>